<protein>
    <submittedName>
        <fullName evidence="1">Uncharacterized protein</fullName>
    </submittedName>
</protein>
<evidence type="ECO:0000313" key="2">
    <source>
        <dbReference type="Proteomes" id="UP000093000"/>
    </source>
</evidence>
<reference evidence="1 2" key="1">
    <citation type="submission" date="2016-03" db="EMBL/GenBank/DDBJ databases">
        <title>Choanephora cucurbitarum.</title>
        <authorList>
            <person name="Min B."/>
            <person name="Park H."/>
            <person name="Park J.-H."/>
            <person name="Shin H.-D."/>
            <person name="Choi I.-G."/>
        </authorList>
    </citation>
    <scope>NUCLEOTIDE SEQUENCE [LARGE SCALE GENOMIC DNA]</scope>
    <source>
        <strain evidence="1 2">KUS-F28377</strain>
    </source>
</reference>
<comment type="caution">
    <text evidence="1">The sequence shown here is derived from an EMBL/GenBank/DDBJ whole genome shotgun (WGS) entry which is preliminary data.</text>
</comment>
<dbReference type="EMBL" id="LUGH01000588">
    <property type="protein sequence ID" value="OBZ83886.1"/>
    <property type="molecule type" value="Genomic_DNA"/>
</dbReference>
<accession>A0A1C7N5F5</accession>
<evidence type="ECO:0000313" key="1">
    <source>
        <dbReference type="EMBL" id="OBZ83886.1"/>
    </source>
</evidence>
<name>A0A1C7N5F5_9FUNG</name>
<proteinExistence type="predicted"/>
<sequence length="110" mass="12425">MPTKFQAFRSSLIDLLSSFNRSTTEFSGNVAKQSFDPTSFLHLKISSLSCKSRLLRSLFFKLENSGKKKTNGRPLYLSTQFAPLLARETSLLSGVSLILIWFISRMEKLA</sequence>
<keyword evidence="2" id="KW-1185">Reference proteome</keyword>
<gene>
    <name evidence="1" type="ORF">A0J61_08062</name>
</gene>
<dbReference type="AlphaFoldDB" id="A0A1C7N5F5"/>
<dbReference type="Proteomes" id="UP000093000">
    <property type="component" value="Unassembled WGS sequence"/>
</dbReference>
<organism evidence="1 2">
    <name type="scientific">Choanephora cucurbitarum</name>
    <dbReference type="NCBI Taxonomy" id="101091"/>
    <lineage>
        <taxon>Eukaryota</taxon>
        <taxon>Fungi</taxon>
        <taxon>Fungi incertae sedis</taxon>
        <taxon>Mucoromycota</taxon>
        <taxon>Mucoromycotina</taxon>
        <taxon>Mucoromycetes</taxon>
        <taxon>Mucorales</taxon>
        <taxon>Mucorineae</taxon>
        <taxon>Choanephoraceae</taxon>
        <taxon>Choanephoroideae</taxon>
        <taxon>Choanephora</taxon>
    </lineage>
</organism>
<dbReference type="InParanoid" id="A0A1C7N5F5"/>